<evidence type="ECO:0000313" key="2">
    <source>
        <dbReference type="EMBL" id="ATL67260.1"/>
    </source>
</evidence>
<dbReference type="SUPFAM" id="SSF48317">
    <property type="entry name" value="Acid phosphatase/Vanadium-dependent haloperoxidase"/>
    <property type="match status" value="1"/>
</dbReference>
<sequence>MAVSSLARPIPRSLPRLAAGAVLLLLVAAVYYLGVRTYPGQFLDNDVMRAVSGWFGIDVPNRGLLGQIQLPAFGAALAVLTAVLLIRPSPRHIGHAAVVVIGTVAVASLLKNSLERPSWGIGAGINSFPSNTVAAFVAVECAIVAAVSSAVRRWVGAAATIVAGALCVAVIALQWHRPADVVGALLLPSAISLISSALFLDDE</sequence>
<feature type="transmembrane region" description="Helical" evidence="1">
    <location>
        <begin position="154"/>
        <end position="175"/>
    </location>
</feature>
<organism evidence="2 3">
    <name type="scientific">Nocardia terpenica</name>
    <dbReference type="NCBI Taxonomy" id="455432"/>
    <lineage>
        <taxon>Bacteria</taxon>
        <taxon>Bacillati</taxon>
        <taxon>Actinomycetota</taxon>
        <taxon>Actinomycetes</taxon>
        <taxon>Mycobacteriales</taxon>
        <taxon>Nocardiaceae</taxon>
        <taxon>Nocardia</taxon>
    </lineage>
</organism>
<keyword evidence="1" id="KW-1133">Transmembrane helix</keyword>
<dbReference type="RefSeq" id="WP_098694406.1">
    <property type="nucleotide sequence ID" value="NZ_CP023778.1"/>
</dbReference>
<dbReference type="GeneID" id="88358648"/>
<protein>
    <recommendedName>
        <fullName evidence="4">Phosphatidic acid phosphatase type 2/haloperoxidase domain-containing protein</fullName>
    </recommendedName>
</protein>
<dbReference type="KEGG" id="ntp:CRH09_14705"/>
<gene>
    <name evidence="2" type="ORF">CRH09_14705</name>
</gene>
<dbReference type="InterPro" id="IPR036938">
    <property type="entry name" value="PAP2/HPO_sf"/>
</dbReference>
<dbReference type="Proteomes" id="UP000221961">
    <property type="component" value="Chromosome"/>
</dbReference>
<dbReference type="AlphaFoldDB" id="A0A291RIZ0"/>
<dbReference type="Gene3D" id="1.20.144.10">
    <property type="entry name" value="Phosphatidic acid phosphatase type 2/haloperoxidase"/>
    <property type="match status" value="1"/>
</dbReference>
<feature type="transmembrane region" description="Helical" evidence="1">
    <location>
        <begin position="93"/>
        <end position="110"/>
    </location>
</feature>
<dbReference type="EMBL" id="CP023778">
    <property type="protein sequence ID" value="ATL67260.1"/>
    <property type="molecule type" value="Genomic_DNA"/>
</dbReference>
<accession>A0A291RIZ0</accession>
<feature type="transmembrane region" description="Helical" evidence="1">
    <location>
        <begin position="14"/>
        <end position="34"/>
    </location>
</feature>
<feature type="transmembrane region" description="Helical" evidence="1">
    <location>
        <begin position="130"/>
        <end position="147"/>
    </location>
</feature>
<evidence type="ECO:0000313" key="3">
    <source>
        <dbReference type="Proteomes" id="UP000221961"/>
    </source>
</evidence>
<keyword evidence="1" id="KW-0812">Transmembrane</keyword>
<proteinExistence type="predicted"/>
<evidence type="ECO:0008006" key="4">
    <source>
        <dbReference type="Google" id="ProtNLM"/>
    </source>
</evidence>
<evidence type="ECO:0000256" key="1">
    <source>
        <dbReference type="SAM" id="Phobius"/>
    </source>
</evidence>
<name>A0A291RIZ0_9NOCA</name>
<keyword evidence="1" id="KW-0472">Membrane</keyword>
<feature type="transmembrane region" description="Helical" evidence="1">
    <location>
        <begin position="68"/>
        <end position="86"/>
    </location>
</feature>
<feature type="transmembrane region" description="Helical" evidence="1">
    <location>
        <begin position="181"/>
        <end position="200"/>
    </location>
</feature>
<reference evidence="2 3" key="1">
    <citation type="submission" date="2017-10" db="EMBL/GenBank/DDBJ databases">
        <title>Comparative genomics between pathogenic Norcardia.</title>
        <authorList>
            <person name="Zeng L."/>
        </authorList>
    </citation>
    <scope>NUCLEOTIDE SEQUENCE [LARGE SCALE GENOMIC DNA]</scope>
    <source>
        <strain evidence="2 3">NC_YFY_NT001</strain>
    </source>
</reference>